<feature type="compositionally biased region" description="Basic and acidic residues" evidence="4">
    <location>
        <begin position="88"/>
        <end position="120"/>
    </location>
</feature>
<evidence type="ECO:0000313" key="5">
    <source>
        <dbReference type="Proteomes" id="UP000887575"/>
    </source>
</evidence>
<feature type="region of interest" description="Disordered" evidence="4">
    <location>
        <begin position="681"/>
        <end position="702"/>
    </location>
</feature>
<evidence type="ECO:0000256" key="1">
    <source>
        <dbReference type="ARBA" id="ARBA00022679"/>
    </source>
</evidence>
<sequence>MGAEAKAYLQEHGIPQLFEGLMTGLIYNKPDDPLEFLEEALAKVRGNPNMEVSWDMFIKTESEIQRQPKVEEINKENKTTTKKKKVKPKEDKESKKSVPGEKKKNSELKKEKEKEKEKEPAMGVQRVPSVIKAAEVAKIPDVPVVLFMGGPGGGKTRHASRVYNALHDQGLIHICMPDIIRNALAKYKDRFTEWKDANDKYMRGELIPNHLALALVKAEMGRHPQASAYFLEGFPREARQVEDFERQVKVVNMAIIIDYDERTLREHMERRGIAMDVIDQRIKEFKQKTLPSAKYFDDQKLLHLIPGEKDDQTIFERMKKLVEQAMESGVPVYNSNPPAQAVARGDPLSPPGTSSEHHHHKPPTSSGSKPPSTPGSKPASKPSTSHGHHKEERPSSRPGSRSGSASSKRSGSGKSRKAETPLINGHAELAREPEIEREVAAVVETVATVHDPPKTPKTAESVGRARNFPRGLPNNAPVILLIGAPGSNKTSIAQRIAKKYDGFVMFSMGDLLRRKVRETRGDELWDRIGRKIDQGEAVPMKLCRELLYSGIHEIGTTSWGYVIEGYPRNQHQAQDFEQQIDRIDLAVLIDCTEQFCAENVKRRYEEGLQDRTERPDDAVDVFKSRLELFKANCLPMLKYFDDKGKLRVVDGDIEEEKIFNEIIQMIDNSLFIEDNGSGKSLESSKNGSLFDQSGTQTTIQAQ</sequence>
<dbReference type="HAMAP" id="MF_00235">
    <property type="entry name" value="Adenylate_kinase_Adk"/>
    <property type="match status" value="1"/>
</dbReference>
<evidence type="ECO:0000313" key="6">
    <source>
        <dbReference type="WBParaSite" id="MBELARI_LOCUS19456"/>
    </source>
</evidence>
<dbReference type="CDD" id="cd01428">
    <property type="entry name" value="ADK"/>
    <property type="match status" value="2"/>
</dbReference>
<dbReference type="CDD" id="cd22978">
    <property type="entry name" value="DD_AK5"/>
    <property type="match status" value="1"/>
</dbReference>
<dbReference type="SUPFAM" id="SSF52540">
    <property type="entry name" value="P-loop containing nucleoside triphosphate hydrolases"/>
    <property type="match status" value="2"/>
</dbReference>
<keyword evidence="3" id="KW-0418">Kinase</keyword>
<dbReference type="Gene3D" id="3.40.50.300">
    <property type="entry name" value="P-loop containing nucleotide triphosphate hydrolases"/>
    <property type="match status" value="2"/>
</dbReference>
<dbReference type="WBParaSite" id="MBELARI_LOCUS19456">
    <property type="protein sequence ID" value="MBELARI_LOCUS19456"/>
    <property type="gene ID" value="MBELARI_LOCUS19456"/>
</dbReference>
<evidence type="ECO:0000256" key="4">
    <source>
        <dbReference type="SAM" id="MobiDB-lite"/>
    </source>
</evidence>
<dbReference type="PRINTS" id="PR00094">
    <property type="entry name" value="ADENYLTKNASE"/>
</dbReference>
<protein>
    <submittedName>
        <fullName evidence="6">Adenylate kinase isoenzyme 5</fullName>
    </submittedName>
</protein>
<evidence type="ECO:0000256" key="2">
    <source>
        <dbReference type="ARBA" id="ARBA00022741"/>
    </source>
</evidence>
<dbReference type="PANTHER" id="PTHR23359">
    <property type="entry name" value="NUCLEOTIDE KINASE"/>
    <property type="match status" value="1"/>
</dbReference>
<feature type="compositionally biased region" description="Low complexity" evidence="4">
    <location>
        <begin position="396"/>
        <end position="413"/>
    </location>
</feature>
<feature type="region of interest" description="Disordered" evidence="4">
    <location>
        <begin position="450"/>
        <end position="469"/>
    </location>
</feature>
<keyword evidence="1" id="KW-0808">Transferase</keyword>
<dbReference type="GO" id="GO:0005524">
    <property type="term" value="F:ATP binding"/>
    <property type="evidence" value="ECO:0007669"/>
    <property type="project" value="InterPro"/>
</dbReference>
<evidence type="ECO:0000256" key="3">
    <source>
        <dbReference type="ARBA" id="ARBA00022777"/>
    </source>
</evidence>
<dbReference type="GO" id="GO:0019205">
    <property type="term" value="F:nucleobase-containing compound kinase activity"/>
    <property type="evidence" value="ECO:0007669"/>
    <property type="project" value="InterPro"/>
</dbReference>
<feature type="region of interest" description="Disordered" evidence="4">
    <location>
        <begin position="68"/>
        <end position="121"/>
    </location>
</feature>
<feature type="region of interest" description="Disordered" evidence="4">
    <location>
        <begin position="330"/>
        <end position="428"/>
    </location>
</feature>
<dbReference type="Gene3D" id="1.20.890.10">
    <property type="entry name" value="cAMP-dependent protein kinase regulatory subunit, dimerization-anchoring domain"/>
    <property type="match status" value="1"/>
</dbReference>
<feature type="compositionally biased region" description="Basic and acidic residues" evidence="4">
    <location>
        <begin position="68"/>
        <end position="79"/>
    </location>
</feature>
<dbReference type="AlphaFoldDB" id="A0AAF3J6L8"/>
<feature type="compositionally biased region" description="Low complexity" evidence="4">
    <location>
        <begin position="363"/>
        <end position="385"/>
    </location>
</feature>
<dbReference type="InterPro" id="IPR000850">
    <property type="entry name" value="Adenylat/UMP-CMP_kin"/>
</dbReference>
<dbReference type="GO" id="GO:0006139">
    <property type="term" value="P:nucleobase-containing compound metabolic process"/>
    <property type="evidence" value="ECO:0007669"/>
    <property type="project" value="InterPro"/>
</dbReference>
<reference evidence="6" key="1">
    <citation type="submission" date="2024-02" db="UniProtKB">
        <authorList>
            <consortium name="WormBaseParasite"/>
        </authorList>
    </citation>
    <scope>IDENTIFICATION</scope>
</reference>
<accession>A0AAF3J6L8</accession>
<dbReference type="SUPFAM" id="SSF47391">
    <property type="entry name" value="Dimerization-anchoring domain of cAMP-dependent PK regulatory subunit"/>
    <property type="match status" value="1"/>
</dbReference>
<keyword evidence="2" id="KW-0547">Nucleotide-binding</keyword>
<dbReference type="Proteomes" id="UP000887575">
    <property type="component" value="Unassembled WGS sequence"/>
</dbReference>
<name>A0AAF3J6L8_9BILA</name>
<organism evidence="5 6">
    <name type="scientific">Mesorhabditis belari</name>
    <dbReference type="NCBI Taxonomy" id="2138241"/>
    <lineage>
        <taxon>Eukaryota</taxon>
        <taxon>Metazoa</taxon>
        <taxon>Ecdysozoa</taxon>
        <taxon>Nematoda</taxon>
        <taxon>Chromadorea</taxon>
        <taxon>Rhabditida</taxon>
        <taxon>Rhabditina</taxon>
        <taxon>Rhabditomorpha</taxon>
        <taxon>Rhabditoidea</taxon>
        <taxon>Rhabditidae</taxon>
        <taxon>Mesorhabditinae</taxon>
        <taxon>Mesorhabditis</taxon>
    </lineage>
</organism>
<keyword evidence="5" id="KW-1185">Reference proteome</keyword>
<dbReference type="InterPro" id="IPR027417">
    <property type="entry name" value="P-loop_NTPase"/>
</dbReference>
<proteinExistence type="inferred from homology"/>
<dbReference type="Pfam" id="PF00406">
    <property type="entry name" value="ADK"/>
    <property type="match status" value="2"/>
</dbReference>